<proteinExistence type="predicted"/>
<sequence length="100" mass="11981">MKIIIEQEIVRYQFNNKFVQSIESPRVKGKIRGHITDLLYNTGESLENSINKSLYTNLLRLEIMFNINSNTVNEEYIYYYLNYLKEMLPIDLIYYSLISK</sequence>
<name>A0ABR2KYM8_9EUKA</name>
<keyword evidence="2" id="KW-1185">Reference proteome</keyword>
<dbReference type="EMBL" id="JAPFFF010000002">
    <property type="protein sequence ID" value="KAK8896230.1"/>
    <property type="molecule type" value="Genomic_DNA"/>
</dbReference>
<reference evidence="1 2" key="1">
    <citation type="submission" date="2024-04" db="EMBL/GenBank/DDBJ databases">
        <title>Tritrichomonas musculus Genome.</title>
        <authorList>
            <person name="Alves-Ferreira E."/>
            <person name="Grigg M."/>
            <person name="Lorenzi H."/>
            <person name="Galac M."/>
        </authorList>
    </citation>
    <scope>NUCLEOTIDE SEQUENCE [LARGE SCALE GENOMIC DNA]</scope>
    <source>
        <strain evidence="1 2">EAF2021</strain>
    </source>
</reference>
<gene>
    <name evidence="1" type="ORF">M9Y10_014125</name>
</gene>
<evidence type="ECO:0000313" key="2">
    <source>
        <dbReference type="Proteomes" id="UP001470230"/>
    </source>
</evidence>
<dbReference type="Proteomes" id="UP001470230">
    <property type="component" value="Unassembled WGS sequence"/>
</dbReference>
<accession>A0ABR2KYM8</accession>
<comment type="caution">
    <text evidence="1">The sequence shown here is derived from an EMBL/GenBank/DDBJ whole genome shotgun (WGS) entry which is preliminary data.</text>
</comment>
<organism evidence="1 2">
    <name type="scientific">Tritrichomonas musculus</name>
    <dbReference type="NCBI Taxonomy" id="1915356"/>
    <lineage>
        <taxon>Eukaryota</taxon>
        <taxon>Metamonada</taxon>
        <taxon>Parabasalia</taxon>
        <taxon>Tritrichomonadida</taxon>
        <taxon>Tritrichomonadidae</taxon>
        <taxon>Tritrichomonas</taxon>
    </lineage>
</organism>
<protein>
    <submittedName>
        <fullName evidence="1">Uncharacterized protein</fullName>
    </submittedName>
</protein>
<evidence type="ECO:0000313" key="1">
    <source>
        <dbReference type="EMBL" id="KAK8896230.1"/>
    </source>
</evidence>